<gene>
    <name evidence="2" type="ORF">SAMN02745217_01731</name>
</gene>
<dbReference type="CDD" id="cd11528">
    <property type="entry name" value="NTP-PPase_MazG_Nterm"/>
    <property type="match status" value="1"/>
</dbReference>
<dbReference type="GO" id="GO:0032259">
    <property type="term" value="P:methylation"/>
    <property type="evidence" value="ECO:0007669"/>
    <property type="project" value="UniProtKB-KW"/>
</dbReference>
<keyword evidence="2" id="KW-0489">Methyltransferase</keyword>
<dbReference type="GO" id="GO:0006950">
    <property type="term" value="P:response to stress"/>
    <property type="evidence" value="ECO:0007669"/>
    <property type="project" value="UniProtKB-ARBA"/>
</dbReference>
<evidence type="ECO:0000313" key="2">
    <source>
        <dbReference type="EMBL" id="SHO48237.1"/>
    </source>
</evidence>
<dbReference type="InterPro" id="IPR048015">
    <property type="entry name" value="NTP-PPase_MazG-like_N"/>
</dbReference>
<dbReference type="GO" id="GO:0046052">
    <property type="term" value="P:UTP catabolic process"/>
    <property type="evidence" value="ECO:0007669"/>
    <property type="project" value="TreeGrafter"/>
</dbReference>
<dbReference type="GO" id="GO:0047429">
    <property type="term" value="F:nucleoside triphosphate diphosphatase activity"/>
    <property type="evidence" value="ECO:0007669"/>
    <property type="project" value="TreeGrafter"/>
</dbReference>
<organism evidence="2 3">
    <name type="scientific">Anaerocolumna xylanovorans DSM 12503</name>
    <dbReference type="NCBI Taxonomy" id="1121345"/>
    <lineage>
        <taxon>Bacteria</taxon>
        <taxon>Bacillati</taxon>
        <taxon>Bacillota</taxon>
        <taxon>Clostridia</taxon>
        <taxon>Lachnospirales</taxon>
        <taxon>Lachnospiraceae</taxon>
        <taxon>Anaerocolumna</taxon>
    </lineage>
</organism>
<name>A0A1M7Y6F9_9FIRM</name>
<dbReference type="Gene3D" id="1.10.287.1080">
    <property type="entry name" value="MazG-like"/>
    <property type="match status" value="2"/>
</dbReference>
<dbReference type="Proteomes" id="UP000184612">
    <property type="component" value="Unassembled WGS sequence"/>
</dbReference>
<dbReference type="GO" id="GO:0008168">
    <property type="term" value="F:methyltransferase activity"/>
    <property type="evidence" value="ECO:0007669"/>
    <property type="project" value="UniProtKB-KW"/>
</dbReference>
<dbReference type="OrthoDB" id="9808939at2"/>
<reference evidence="2 3" key="1">
    <citation type="submission" date="2016-12" db="EMBL/GenBank/DDBJ databases">
        <authorList>
            <person name="Song W.-J."/>
            <person name="Kurnit D.M."/>
        </authorList>
    </citation>
    <scope>NUCLEOTIDE SEQUENCE [LARGE SCALE GENOMIC DNA]</scope>
    <source>
        <strain evidence="2 3">DSM 12503</strain>
    </source>
</reference>
<dbReference type="AlphaFoldDB" id="A0A1M7Y6F9"/>
<dbReference type="EMBL" id="FRFD01000005">
    <property type="protein sequence ID" value="SHO48237.1"/>
    <property type="molecule type" value="Genomic_DNA"/>
</dbReference>
<dbReference type="SUPFAM" id="SSF101386">
    <property type="entry name" value="all-alpha NTP pyrophosphatases"/>
    <property type="match status" value="2"/>
</dbReference>
<protein>
    <submittedName>
        <fullName evidence="2">Tetrapyrrole methylase family protein / MazG family protein</fullName>
    </submittedName>
</protein>
<evidence type="ECO:0000259" key="1">
    <source>
        <dbReference type="Pfam" id="PF03819"/>
    </source>
</evidence>
<evidence type="ECO:0000313" key="3">
    <source>
        <dbReference type="Proteomes" id="UP000184612"/>
    </source>
</evidence>
<proteinExistence type="predicted"/>
<dbReference type="Pfam" id="PF03819">
    <property type="entry name" value="MazG"/>
    <property type="match status" value="1"/>
</dbReference>
<dbReference type="GO" id="GO:0046076">
    <property type="term" value="P:dTTP catabolic process"/>
    <property type="evidence" value="ECO:0007669"/>
    <property type="project" value="TreeGrafter"/>
</dbReference>
<keyword evidence="3" id="KW-1185">Reference proteome</keyword>
<dbReference type="GO" id="GO:0006203">
    <property type="term" value="P:dGTP catabolic process"/>
    <property type="evidence" value="ECO:0007669"/>
    <property type="project" value="TreeGrafter"/>
</dbReference>
<dbReference type="NCBIfam" id="NF007113">
    <property type="entry name" value="PRK09562.1"/>
    <property type="match status" value="1"/>
</dbReference>
<dbReference type="NCBIfam" id="TIGR00444">
    <property type="entry name" value="mazG"/>
    <property type="match status" value="1"/>
</dbReference>
<dbReference type="GO" id="GO:0046081">
    <property type="term" value="P:dUTP catabolic process"/>
    <property type="evidence" value="ECO:0007669"/>
    <property type="project" value="TreeGrafter"/>
</dbReference>
<dbReference type="RefSeq" id="WP_073588457.1">
    <property type="nucleotide sequence ID" value="NZ_FRFD01000005.1"/>
</dbReference>
<feature type="domain" description="NTP pyrophosphohydrolase MazG-like" evidence="1">
    <location>
        <begin position="29"/>
        <end position="102"/>
    </location>
</feature>
<dbReference type="FunFam" id="1.10.287.1080:FF:000001">
    <property type="entry name" value="Nucleoside triphosphate pyrophosphohydrolase"/>
    <property type="match status" value="1"/>
</dbReference>
<dbReference type="PANTHER" id="PTHR30522">
    <property type="entry name" value="NUCLEOSIDE TRIPHOSPHATE PYROPHOSPHOHYDROLASE"/>
    <property type="match status" value="1"/>
</dbReference>
<dbReference type="GO" id="GO:0046047">
    <property type="term" value="P:TTP catabolic process"/>
    <property type="evidence" value="ECO:0007669"/>
    <property type="project" value="TreeGrafter"/>
</dbReference>
<accession>A0A1M7Y6F9</accession>
<dbReference type="PANTHER" id="PTHR30522:SF0">
    <property type="entry name" value="NUCLEOSIDE TRIPHOSPHATE PYROPHOSPHOHYDROLASE"/>
    <property type="match status" value="1"/>
</dbReference>
<sequence length="243" mass="28402">MDKRYTFDEFMDIIRYLRSEKGCPWDRKQTHESLDKYMLEEAYESVEAIRNGNTENLCEELGDVLLQIALHAVIAEESGEFTVEDIITGESEKMIRRHPHIFGEREQIDADQVVKNWDEIKKQEKKQESTSDTLKDIPKALPALMRAEKAIKRAKKGKEEGPVKEELTKTFERLSKELFTLKNKWEEGQENQLEEKFEDLLFQIVNLSVFLQLNAENSLTNATNKFINRFVDIEGLTEEKVQV</sequence>
<dbReference type="InterPro" id="IPR011551">
    <property type="entry name" value="NTP_PyrPHydrolase_MazG"/>
</dbReference>
<dbReference type="STRING" id="1121345.SAMN02745217_01731"/>
<dbReference type="GO" id="GO:0046061">
    <property type="term" value="P:dATP catabolic process"/>
    <property type="evidence" value="ECO:0007669"/>
    <property type="project" value="TreeGrafter"/>
</dbReference>
<keyword evidence="2" id="KW-0808">Transferase</keyword>
<dbReference type="InterPro" id="IPR004518">
    <property type="entry name" value="MazG-like_dom"/>
</dbReference>